<protein>
    <recommendedName>
        <fullName evidence="3">Cyanophycinase</fullName>
    </recommendedName>
</protein>
<dbReference type="Gene3D" id="3.40.50.880">
    <property type="match status" value="1"/>
</dbReference>
<accession>M0HJD3</accession>
<evidence type="ECO:0000313" key="1">
    <source>
        <dbReference type="EMBL" id="ELZ84655.1"/>
    </source>
</evidence>
<reference evidence="1 2" key="1">
    <citation type="journal article" date="2014" name="PLoS Genet.">
        <title>Phylogenetically driven sequencing of extremely halophilic archaea reveals strategies for static and dynamic osmo-response.</title>
        <authorList>
            <person name="Becker E.A."/>
            <person name="Seitzer P.M."/>
            <person name="Tritt A."/>
            <person name="Larsen D."/>
            <person name="Krusor M."/>
            <person name="Yao A.I."/>
            <person name="Wu D."/>
            <person name="Madern D."/>
            <person name="Eisen J.A."/>
            <person name="Darling A.E."/>
            <person name="Facciotti M.T."/>
        </authorList>
    </citation>
    <scope>NUCLEOTIDE SEQUENCE [LARGE SCALE GENOMIC DNA]</scope>
    <source>
        <strain evidence="1 2">ATCC BAA-1513</strain>
    </source>
</reference>
<keyword evidence="2" id="KW-1185">Reference proteome</keyword>
<dbReference type="InterPro" id="IPR029062">
    <property type="entry name" value="Class_I_gatase-like"/>
</dbReference>
<evidence type="ECO:0000313" key="2">
    <source>
        <dbReference type="Proteomes" id="UP000011612"/>
    </source>
</evidence>
<dbReference type="Proteomes" id="UP000011612">
    <property type="component" value="Unassembled WGS sequence"/>
</dbReference>
<dbReference type="InterPro" id="IPR011811">
    <property type="entry name" value="Peptidase_S51_cyanophycinase"/>
</dbReference>
<comment type="caution">
    <text evidence="1">The sequence shown here is derived from an EMBL/GenBank/DDBJ whole genome shotgun (WGS) entry which is preliminary data.</text>
</comment>
<name>M0HJD3_HALEO</name>
<sequence>MTCSGEGDLFMAGGGLATYENGSRIYERVIDSVGGESEAKIAIVPAASGTPVQSGEGWKQDFVDAGVPESNIEVLPLATQDDPNTAYDESNWATNGDNQSVANTVNESNVIWFSGGAQNRIIDVLKKGTNNGEDTLVASAIRSQHECHGAAIGGSSAGTTMAGDDMPGAGDSYGAVRDGVSLTDTYGQSDDFRVWATQGMGFLDVGVIDTHFQQRGRVARLARLMVYENSAEDLERQTLGFGVGENTTLVFRGDTTTAEVYGENGVTIIDTSDTVVDRSVPGDDDAVNMTNIEVHYLTRYDSFDYGGSSLSFNIDTTGKTYDTDESPYYDGNSDQAAWIYNTASVKMMTEDLVDNTETKVVGTELGNGTDYYAGGDKGVKVVYTQDADTQGWWGDNYDDGVGRYAATNIRMDLYSYTAEKASNGKGKQE</sequence>
<dbReference type="NCBIfam" id="TIGR02069">
    <property type="entry name" value="cyanophycinase"/>
    <property type="match status" value="1"/>
</dbReference>
<proteinExistence type="predicted"/>
<dbReference type="PATRIC" id="fig|1230453.4.peg.2288"/>
<gene>
    <name evidence="1" type="ORF">C453_11591</name>
</gene>
<dbReference type="SUPFAM" id="SSF52317">
    <property type="entry name" value="Class I glutamine amidotransferase-like"/>
    <property type="match status" value="1"/>
</dbReference>
<organism evidence="1 2">
    <name type="scientific">Haloferax elongans ATCC BAA-1513</name>
    <dbReference type="NCBI Taxonomy" id="1230453"/>
    <lineage>
        <taxon>Archaea</taxon>
        <taxon>Methanobacteriati</taxon>
        <taxon>Methanobacteriota</taxon>
        <taxon>Stenosarchaea group</taxon>
        <taxon>Halobacteria</taxon>
        <taxon>Halobacteriales</taxon>
        <taxon>Haloferacaceae</taxon>
        <taxon>Haloferax</taxon>
    </lineage>
</organism>
<dbReference type="EMBL" id="AOLK01000019">
    <property type="protein sequence ID" value="ELZ84655.1"/>
    <property type="molecule type" value="Genomic_DNA"/>
</dbReference>
<dbReference type="MEROPS" id="S51.003"/>
<dbReference type="AlphaFoldDB" id="M0HJD3"/>
<evidence type="ECO:0008006" key="3">
    <source>
        <dbReference type="Google" id="ProtNLM"/>
    </source>
</evidence>
<dbReference type="GO" id="GO:0016787">
    <property type="term" value="F:hydrolase activity"/>
    <property type="evidence" value="ECO:0007669"/>
    <property type="project" value="InterPro"/>
</dbReference>
<dbReference type="PANTHER" id="PTHR36175">
    <property type="entry name" value="CYANOPHYCINASE"/>
    <property type="match status" value="1"/>
</dbReference>
<dbReference type="PANTHER" id="PTHR36175:SF1">
    <property type="entry name" value="CYANOPHYCINASE"/>
    <property type="match status" value="1"/>
</dbReference>
<dbReference type="CDD" id="cd03145">
    <property type="entry name" value="GAT1_cyanophycinase"/>
    <property type="match status" value="1"/>
</dbReference>